<evidence type="ECO:0000256" key="2">
    <source>
        <dbReference type="ARBA" id="ARBA00006374"/>
    </source>
</evidence>
<organism evidence="6 7">
    <name type="scientific">Cyclopterus lumpus</name>
    <name type="common">Lumpsucker</name>
    <dbReference type="NCBI Taxonomy" id="8103"/>
    <lineage>
        <taxon>Eukaryota</taxon>
        <taxon>Metazoa</taxon>
        <taxon>Chordata</taxon>
        <taxon>Craniata</taxon>
        <taxon>Vertebrata</taxon>
        <taxon>Euteleostomi</taxon>
        <taxon>Actinopterygii</taxon>
        <taxon>Neopterygii</taxon>
        <taxon>Teleostei</taxon>
        <taxon>Neoteleostei</taxon>
        <taxon>Acanthomorphata</taxon>
        <taxon>Eupercaria</taxon>
        <taxon>Perciformes</taxon>
        <taxon>Cottioidei</taxon>
        <taxon>Cottales</taxon>
        <taxon>Cyclopteridae</taxon>
        <taxon>Cyclopterus</taxon>
    </lineage>
</organism>
<dbReference type="PANTHER" id="PTHR13026">
    <property type="entry name" value="NNP-1 PROTEIN NOVEL NUCLEAR PROTEIN 1 NOP52"/>
    <property type="match status" value="1"/>
</dbReference>
<keyword evidence="3" id="KW-0698">rRNA processing</keyword>
<reference evidence="6" key="1">
    <citation type="submission" date="2025-08" db="UniProtKB">
        <authorList>
            <consortium name="Ensembl"/>
        </authorList>
    </citation>
    <scope>IDENTIFICATION</scope>
</reference>
<evidence type="ECO:0000256" key="1">
    <source>
        <dbReference type="ARBA" id="ARBA00004123"/>
    </source>
</evidence>
<dbReference type="OrthoDB" id="2019504at2759"/>
<dbReference type="GO" id="GO:0006364">
    <property type="term" value="P:rRNA processing"/>
    <property type="evidence" value="ECO:0007669"/>
    <property type="project" value="UniProtKB-KW"/>
</dbReference>
<dbReference type="InterPro" id="IPR010301">
    <property type="entry name" value="RRP1"/>
</dbReference>
<feature type="region of interest" description="Disordered" evidence="5">
    <location>
        <begin position="260"/>
        <end position="301"/>
    </location>
</feature>
<evidence type="ECO:0000256" key="4">
    <source>
        <dbReference type="ARBA" id="ARBA00023242"/>
    </source>
</evidence>
<dbReference type="RefSeq" id="XP_034417803.1">
    <property type="nucleotide sequence ID" value="XM_034561912.1"/>
</dbReference>
<dbReference type="GO" id="GO:0030688">
    <property type="term" value="C:preribosome, small subunit precursor"/>
    <property type="evidence" value="ECO:0007669"/>
    <property type="project" value="InterPro"/>
</dbReference>
<feature type="compositionally biased region" description="Acidic residues" evidence="5">
    <location>
        <begin position="356"/>
        <end position="369"/>
    </location>
</feature>
<dbReference type="Ensembl" id="ENSCLMT00005008088.1">
    <property type="protein sequence ID" value="ENSCLMP00005007574.1"/>
    <property type="gene ID" value="ENSCLMG00005004099.1"/>
</dbReference>
<evidence type="ECO:0000256" key="3">
    <source>
        <dbReference type="ARBA" id="ARBA00022552"/>
    </source>
</evidence>
<feature type="region of interest" description="Disordered" evidence="5">
    <location>
        <begin position="544"/>
        <end position="574"/>
    </location>
</feature>
<feature type="compositionally biased region" description="Polar residues" evidence="5">
    <location>
        <begin position="599"/>
        <end position="609"/>
    </location>
</feature>
<proteinExistence type="inferred from homology"/>
<feature type="compositionally biased region" description="Polar residues" evidence="5">
    <location>
        <begin position="486"/>
        <end position="497"/>
    </location>
</feature>
<feature type="region of interest" description="Disordered" evidence="5">
    <location>
        <begin position="236"/>
        <end position="255"/>
    </location>
</feature>
<name>A0A8C2WQ82_CYCLU</name>
<accession>A0A8C2WQ82</accession>
<reference evidence="6" key="2">
    <citation type="submission" date="2025-09" db="UniProtKB">
        <authorList>
            <consortium name="Ensembl"/>
        </authorList>
    </citation>
    <scope>IDENTIFICATION</scope>
</reference>
<feature type="compositionally biased region" description="Basic and acidic residues" evidence="5">
    <location>
        <begin position="460"/>
        <end position="473"/>
    </location>
</feature>
<dbReference type="AlphaFoldDB" id="A0A8C2WQ82"/>
<feature type="compositionally biased region" description="Basic residues" evidence="5">
    <location>
        <begin position="565"/>
        <end position="574"/>
    </location>
</feature>
<feature type="compositionally biased region" description="Basic and acidic residues" evidence="5">
    <location>
        <begin position="619"/>
        <end position="629"/>
    </location>
</feature>
<feature type="compositionally biased region" description="Acidic residues" evidence="5">
    <location>
        <begin position="278"/>
        <end position="301"/>
    </location>
</feature>
<gene>
    <name evidence="6" type="primary">LOC117750641</name>
</gene>
<dbReference type="GO" id="GO:0005634">
    <property type="term" value="C:nucleus"/>
    <property type="evidence" value="ECO:0007669"/>
    <property type="project" value="UniProtKB-SubCell"/>
</dbReference>
<evidence type="ECO:0000313" key="7">
    <source>
        <dbReference type="Proteomes" id="UP000694565"/>
    </source>
</evidence>
<dbReference type="KEGG" id="clum:117750641"/>
<feature type="region of interest" description="Disordered" evidence="5">
    <location>
        <begin position="598"/>
        <end position="631"/>
    </location>
</feature>
<sequence>MASIQEPEVQLAQRLASNEKPIRTKAVKKLRKYIHVRSHIATGGFTGEELLKLWKGLFYCLWMQDKPLLQEELSNQISTLIHSFQDIDGQLLYLESFLQTFKREWTGIDRLRMDKFFQLVRFMFRQTFEMLKRKNWESSAVARFLELLTAHLLQSGSGAPLGLQFHTLDLYMTELAAVGSAELTADQNLIFIEPFCKTASKTKDRSLFSAICNSILSTIIDQAPFAIEDLMKELKAAEDSDSDSGQASEEDNDELNKMMSKPVAKKRNRQQINGNISNEDEGNDSDDAELQVEDSDTEVSCDEDVEQVLQFNYAALADKLFEFASRSSTPSRNRQRLYKIIKVLRDLNEGIFPQDEYPEEVSTDEDDDMFGSRKMMKRGGGHMEDNNEGVPAAKKSKGGKKEAYTKQSKDSAKDDNEPADLTANENKKRKKKKKKKKKAVQDGGADGSEQTVAQPQCPIKETEGVKRDLEKEAQTQSPLASLKVTEGNTPEVQSETLLLSEVKKRPTGETSQPTDCTSDNMHQSVKIRKRETSQLKAEVTVAAEEQQAVGTEPAMSSEANATASGKKKKTKGLKVKLQTDKIKAKLQSNAKAEIVLVKNTATTPETDSPTPAKQKKKGPAAEKKLKEAKVGPTAVLEKQTIAPCDKSKKKNLKADVGPTVEAQFEEELKHTNAEVSSVEEESQDATTAPITKKKKKKGKQEDGSAVIQLNKKRKNNKNECKTSVADEAAAMETRPTVDAGKLPFEITVTTPAKNMKKKLAAAQVDVKAKSQLQVVCRVDAELSTETEVVASSGKPKKKKRKIPVVFEYEVDELEATLTNGVAEEHTATKKSKPDSDVGQASTLCTKKSQKKAKASLGSASDFVTFHSNTTVPTPLFCKTKGSPSVPLSSKKKSQTPKSESKKVTFGLKNNKTAEFRKTDRSLLVSPDGSLRVPFDPKQKPKFGVLKSPLTTRKTPKAIGKTSTKTPKTTPKRRPLAADFF</sequence>
<feature type="compositionally biased region" description="Basic residues" evidence="5">
    <location>
        <begin position="427"/>
        <end position="438"/>
    </location>
</feature>
<protein>
    <submittedName>
        <fullName evidence="6">Uncharacterized protein</fullName>
    </submittedName>
</protein>
<comment type="subcellular location">
    <subcellularLocation>
        <location evidence="1">Nucleus</location>
    </subcellularLocation>
</comment>
<dbReference type="Pfam" id="PF05997">
    <property type="entry name" value="Nop52"/>
    <property type="match status" value="1"/>
</dbReference>
<feature type="compositionally biased region" description="Basic and acidic residues" evidence="5">
    <location>
        <begin position="911"/>
        <end position="920"/>
    </location>
</feature>
<evidence type="ECO:0000313" key="6">
    <source>
        <dbReference type="Ensembl" id="ENSCLMP00005007574.1"/>
    </source>
</evidence>
<keyword evidence="4" id="KW-0539">Nucleus</keyword>
<feature type="compositionally biased region" description="Basic and acidic residues" evidence="5">
    <location>
        <begin position="399"/>
        <end position="416"/>
    </location>
</feature>
<feature type="compositionally biased region" description="Polar residues" evidence="5">
    <location>
        <begin position="508"/>
        <end position="523"/>
    </location>
</feature>
<dbReference type="GeneTree" id="ENSGT00390000011821"/>
<dbReference type="GeneID" id="117750641"/>
<feature type="region of interest" description="Disordered" evidence="5">
    <location>
        <begin position="873"/>
        <end position="980"/>
    </location>
</feature>
<feature type="region of interest" description="Disordered" evidence="5">
    <location>
        <begin position="355"/>
        <end position="525"/>
    </location>
</feature>
<feature type="region of interest" description="Disordered" evidence="5">
    <location>
        <begin position="669"/>
        <end position="731"/>
    </location>
</feature>
<dbReference type="PANTHER" id="PTHR13026:SF0">
    <property type="entry name" value="RIBOSOMAL RNA PROCESSING 1B"/>
    <property type="match status" value="1"/>
</dbReference>
<comment type="similarity">
    <text evidence="2">Belongs to the RRP1 family.</text>
</comment>
<evidence type="ECO:0000256" key="5">
    <source>
        <dbReference type="SAM" id="MobiDB-lite"/>
    </source>
</evidence>
<keyword evidence="7" id="KW-1185">Reference proteome</keyword>
<dbReference type="Proteomes" id="UP000694565">
    <property type="component" value="Unplaced"/>
</dbReference>